<gene>
    <name evidence="13" type="ORF">MED92_07201</name>
</gene>
<name>A0A7U8CAK0_NEPCE</name>
<dbReference type="GO" id="GO:0098797">
    <property type="term" value="C:plasma membrane protein complex"/>
    <property type="evidence" value="ECO:0007669"/>
    <property type="project" value="TreeGrafter"/>
</dbReference>
<dbReference type="Pfam" id="PF03544">
    <property type="entry name" value="TonB_C"/>
    <property type="match status" value="1"/>
</dbReference>
<sequence length="317" mass="35068">MSSIATPAVSAIERFGFTLFFATAIHAVAIIGISFTSEAVKPPLKTIEITLAQFQQEKAPKKADFIAQANQEGSGESQKKLLPATPQKSSLRDDKVNPQLPQPVVAQTPPSPTPAELPSKPEKTATPAKQAQAASSKSPKTVATIKPKAQKTADISKKPPKEKTKPQNQDRPTTSLLARSLEIASLQAEIDSHREMMAKQPRVKRLTSASTQKREDALYLDNWRKKIENVGNINYPEEARRKKMYGSLRLLVSIYPDGSVKSIEILQSSGKPVLDDAAKRIVQLAAPFQPFPVEMRKSTDVLEIIRTWKFEKRAYIY</sequence>
<feature type="compositionally biased region" description="Basic and acidic residues" evidence="10">
    <location>
        <begin position="154"/>
        <end position="165"/>
    </location>
</feature>
<dbReference type="GO" id="GO:0015031">
    <property type="term" value="P:protein transport"/>
    <property type="evidence" value="ECO:0007669"/>
    <property type="project" value="UniProtKB-KW"/>
</dbReference>
<dbReference type="PANTHER" id="PTHR33446:SF11">
    <property type="entry name" value="TONB3"/>
    <property type="match status" value="1"/>
</dbReference>
<reference evidence="13 14" key="1">
    <citation type="submission" date="2006-02" db="EMBL/GenBank/DDBJ databases">
        <authorList>
            <person name="Pinhassi J."/>
            <person name="Pedros-Alio C."/>
            <person name="Ferriera S."/>
            <person name="Johnson J."/>
            <person name="Kravitz S."/>
            <person name="Halpern A."/>
            <person name="Remington K."/>
            <person name="Beeson K."/>
            <person name="Tran B."/>
            <person name="Rogers Y.-H."/>
            <person name="Friedman R."/>
            <person name="Venter J.C."/>
        </authorList>
    </citation>
    <scope>NUCLEOTIDE SEQUENCE [LARGE SCALE GENOMIC DNA]</scope>
    <source>
        <strain evidence="13 14">MED92</strain>
    </source>
</reference>
<dbReference type="InterPro" id="IPR037682">
    <property type="entry name" value="TonB_C"/>
</dbReference>
<feature type="compositionally biased region" description="Low complexity" evidence="10">
    <location>
        <begin position="124"/>
        <end position="141"/>
    </location>
</feature>
<evidence type="ECO:0000313" key="13">
    <source>
        <dbReference type="EMBL" id="EAR62886.1"/>
    </source>
</evidence>
<feature type="transmembrane region" description="Helical" evidence="11">
    <location>
        <begin position="15"/>
        <end position="35"/>
    </location>
</feature>
<dbReference type="GO" id="GO:0031992">
    <property type="term" value="F:energy transducer activity"/>
    <property type="evidence" value="ECO:0007669"/>
    <property type="project" value="TreeGrafter"/>
</dbReference>
<comment type="similarity">
    <text evidence="2">Belongs to the TonB family.</text>
</comment>
<evidence type="ECO:0000256" key="10">
    <source>
        <dbReference type="SAM" id="MobiDB-lite"/>
    </source>
</evidence>
<dbReference type="PANTHER" id="PTHR33446">
    <property type="entry name" value="PROTEIN TONB-RELATED"/>
    <property type="match status" value="1"/>
</dbReference>
<keyword evidence="9 11" id="KW-0472">Membrane</keyword>
<dbReference type="InterPro" id="IPR051045">
    <property type="entry name" value="TonB-dependent_transducer"/>
</dbReference>
<feature type="region of interest" description="Disordered" evidence="10">
    <location>
        <begin position="62"/>
        <end position="175"/>
    </location>
</feature>
<organism evidence="13 14">
    <name type="scientific">Neptuniibacter caesariensis</name>
    <dbReference type="NCBI Taxonomy" id="207954"/>
    <lineage>
        <taxon>Bacteria</taxon>
        <taxon>Pseudomonadati</taxon>
        <taxon>Pseudomonadota</taxon>
        <taxon>Gammaproteobacteria</taxon>
        <taxon>Oceanospirillales</taxon>
        <taxon>Oceanospirillaceae</taxon>
        <taxon>Neptuniibacter</taxon>
    </lineage>
</organism>
<evidence type="ECO:0000256" key="2">
    <source>
        <dbReference type="ARBA" id="ARBA00006555"/>
    </source>
</evidence>
<evidence type="ECO:0000256" key="5">
    <source>
        <dbReference type="ARBA" id="ARBA00022519"/>
    </source>
</evidence>
<dbReference type="InterPro" id="IPR006260">
    <property type="entry name" value="TonB/TolA_C"/>
</dbReference>
<evidence type="ECO:0000256" key="9">
    <source>
        <dbReference type="ARBA" id="ARBA00023136"/>
    </source>
</evidence>
<keyword evidence="6 11" id="KW-0812">Transmembrane</keyword>
<keyword evidence="4" id="KW-1003">Cell membrane</keyword>
<keyword evidence="14" id="KW-1185">Reference proteome</keyword>
<comment type="caution">
    <text evidence="13">The sequence shown here is derived from an EMBL/GenBank/DDBJ whole genome shotgun (WGS) entry which is preliminary data.</text>
</comment>
<evidence type="ECO:0000313" key="14">
    <source>
        <dbReference type="Proteomes" id="UP000002171"/>
    </source>
</evidence>
<comment type="subcellular location">
    <subcellularLocation>
        <location evidence="1">Cell inner membrane</location>
        <topology evidence="1">Single-pass membrane protein</topology>
        <orientation evidence="1">Periplasmic side</orientation>
    </subcellularLocation>
</comment>
<evidence type="ECO:0000256" key="1">
    <source>
        <dbReference type="ARBA" id="ARBA00004383"/>
    </source>
</evidence>
<evidence type="ECO:0000256" key="11">
    <source>
        <dbReference type="SAM" id="Phobius"/>
    </source>
</evidence>
<keyword evidence="3" id="KW-0813">Transport</keyword>
<proteinExistence type="inferred from homology"/>
<feature type="domain" description="TonB C-terminal" evidence="12">
    <location>
        <begin position="220"/>
        <end position="317"/>
    </location>
</feature>
<protein>
    <submittedName>
        <fullName evidence="13">TonB-like</fullName>
    </submittedName>
</protein>
<dbReference type="RefSeq" id="WP_007021904.1">
    <property type="nucleotide sequence ID" value="NZ_CH724126.1"/>
</dbReference>
<evidence type="ECO:0000256" key="8">
    <source>
        <dbReference type="ARBA" id="ARBA00022989"/>
    </source>
</evidence>
<dbReference type="AlphaFoldDB" id="A0A7U8CAK0"/>
<dbReference type="GO" id="GO:0055085">
    <property type="term" value="P:transmembrane transport"/>
    <property type="evidence" value="ECO:0007669"/>
    <property type="project" value="InterPro"/>
</dbReference>
<evidence type="ECO:0000256" key="3">
    <source>
        <dbReference type="ARBA" id="ARBA00022448"/>
    </source>
</evidence>
<dbReference type="Proteomes" id="UP000002171">
    <property type="component" value="Unassembled WGS sequence"/>
</dbReference>
<dbReference type="EMBL" id="AAOW01000001">
    <property type="protein sequence ID" value="EAR62886.1"/>
    <property type="molecule type" value="Genomic_DNA"/>
</dbReference>
<evidence type="ECO:0000256" key="4">
    <source>
        <dbReference type="ARBA" id="ARBA00022475"/>
    </source>
</evidence>
<keyword evidence="5" id="KW-0997">Cell inner membrane</keyword>
<dbReference type="NCBIfam" id="TIGR01352">
    <property type="entry name" value="tonB_Cterm"/>
    <property type="match status" value="1"/>
</dbReference>
<evidence type="ECO:0000256" key="7">
    <source>
        <dbReference type="ARBA" id="ARBA00022927"/>
    </source>
</evidence>
<dbReference type="PROSITE" id="PS52015">
    <property type="entry name" value="TONB_CTD"/>
    <property type="match status" value="1"/>
</dbReference>
<evidence type="ECO:0000259" key="12">
    <source>
        <dbReference type="PROSITE" id="PS52015"/>
    </source>
</evidence>
<accession>A0A7U8CAK0</accession>
<feature type="compositionally biased region" description="Polar residues" evidence="10">
    <location>
        <begin position="166"/>
        <end position="175"/>
    </location>
</feature>
<keyword evidence="8 11" id="KW-1133">Transmembrane helix</keyword>
<dbReference type="SUPFAM" id="SSF74653">
    <property type="entry name" value="TolA/TonB C-terminal domain"/>
    <property type="match status" value="1"/>
</dbReference>
<dbReference type="Gene3D" id="3.30.1150.10">
    <property type="match status" value="1"/>
</dbReference>
<keyword evidence="7" id="KW-0653">Protein transport</keyword>
<evidence type="ECO:0000256" key="6">
    <source>
        <dbReference type="ARBA" id="ARBA00022692"/>
    </source>
</evidence>